<dbReference type="InterPro" id="IPR003593">
    <property type="entry name" value="AAA+_ATPase"/>
</dbReference>
<dbReference type="SMART" id="SM00382">
    <property type="entry name" value="AAA"/>
    <property type="match status" value="1"/>
</dbReference>
<dbReference type="Pfam" id="PF22942">
    <property type="entry name" value="DUF7025"/>
    <property type="match status" value="1"/>
</dbReference>
<gene>
    <name evidence="3" type="ORF">AAL_01078</name>
</gene>
<feature type="compositionally biased region" description="Polar residues" evidence="1">
    <location>
        <begin position="1"/>
        <end position="15"/>
    </location>
</feature>
<organism evidence="3 4">
    <name type="scientific">Moelleriella libera RCEF 2490</name>
    <dbReference type="NCBI Taxonomy" id="1081109"/>
    <lineage>
        <taxon>Eukaryota</taxon>
        <taxon>Fungi</taxon>
        <taxon>Dikarya</taxon>
        <taxon>Ascomycota</taxon>
        <taxon>Pezizomycotina</taxon>
        <taxon>Sordariomycetes</taxon>
        <taxon>Hypocreomycetidae</taxon>
        <taxon>Hypocreales</taxon>
        <taxon>Clavicipitaceae</taxon>
        <taxon>Moelleriella</taxon>
    </lineage>
</organism>
<keyword evidence="4" id="KW-1185">Reference proteome</keyword>
<dbReference type="GO" id="GO:0005524">
    <property type="term" value="F:ATP binding"/>
    <property type="evidence" value="ECO:0007669"/>
    <property type="project" value="InterPro"/>
</dbReference>
<dbReference type="OrthoDB" id="10042665at2759"/>
<dbReference type="GO" id="GO:0016887">
    <property type="term" value="F:ATP hydrolysis activity"/>
    <property type="evidence" value="ECO:0007669"/>
    <property type="project" value="InterPro"/>
</dbReference>
<comment type="caution">
    <text evidence="3">The sequence shown here is derived from an EMBL/GenBank/DDBJ whole genome shotgun (WGS) entry which is preliminary data.</text>
</comment>
<feature type="compositionally biased region" description="Polar residues" evidence="1">
    <location>
        <begin position="44"/>
        <end position="89"/>
    </location>
</feature>
<feature type="domain" description="AAA+ ATPase" evidence="2">
    <location>
        <begin position="563"/>
        <end position="690"/>
    </location>
</feature>
<dbReference type="InterPro" id="IPR027417">
    <property type="entry name" value="P-loop_NTPase"/>
</dbReference>
<dbReference type="AlphaFoldDB" id="A0A166VFU6"/>
<proteinExistence type="predicted"/>
<reference evidence="3 4" key="1">
    <citation type="journal article" date="2016" name="Genome Biol. Evol.">
        <title>Divergent and convergent evolution of fungal pathogenicity.</title>
        <authorList>
            <person name="Shang Y."/>
            <person name="Xiao G."/>
            <person name="Zheng P."/>
            <person name="Cen K."/>
            <person name="Zhan S."/>
            <person name="Wang C."/>
        </authorList>
    </citation>
    <scope>NUCLEOTIDE SEQUENCE [LARGE SCALE GENOMIC DNA]</scope>
    <source>
        <strain evidence="3 4">RCEF 2490</strain>
    </source>
</reference>
<dbReference type="PANTHER" id="PTHR46411">
    <property type="entry name" value="FAMILY ATPASE, PUTATIVE-RELATED"/>
    <property type="match status" value="1"/>
</dbReference>
<evidence type="ECO:0000256" key="1">
    <source>
        <dbReference type="SAM" id="MobiDB-lite"/>
    </source>
</evidence>
<dbReference type="Gene3D" id="3.40.50.300">
    <property type="entry name" value="P-loop containing nucleotide triphosphate hydrolases"/>
    <property type="match status" value="1"/>
</dbReference>
<protein>
    <submittedName>
        <fullName evidence="3">ATPase, AAA-type, core</fullName>
    </submittedName>
</protein>
<dbReference type="SUPFAM" id="SSF52540">
    <property type="entry name" value="P-loop containing nucleoside triphosphate hydrolases"/>
    <property type="match status" value="1"/>
</dbReference>
<dbReference type="InterPro" id="IPR054289">
    <property type="entry name" value="DUF7025"/>
</dbReference>
<dbReference type="STRING" id="1081109.A0A166VFU6"/>
<sequence length="718" mass="80962">MANDASDQNNGQKTSESGRKRRKMEDQSHLEVTGGADVAYEIQETLTLPDSPTDNVSLTSPTDDVSLTSPTDDVSLKSPTDNGSLDSSTDVGSAFLVKRRTDNDGKIFIILVEVVCELLLECIQDVTGIITTGERPDLYASQLFLHLEEFRSHLNILAGFEPAGDHEEERLHNQERLEKKKKHLKLMIDYLDGEFPGAKKAFEDTLENGLVSFNWLWLFFKYGTLMYTETYGEDKSPRVFELRAAEELRGPPGQCWRIEGGYLSFDGERFGHADLTMQISHFQGVRAMSSLPVFPLSFHQAFHQDRRLRDTMIERGKKYVSLAGSHFKIYTGFAYTMESPVVKFHIDRSRIMVDSATCLRVNPASTREGNNFTVKQPLLFGNSASNELARYFGTMHDRNSLLADQERGFSKLNDSLDTQELTVAYETPQGSISTVRVTRGLRAKLIRRSSSIRRDDMSTAPENGCKIDEVIQGLPGSDPGAEALQFTDEEYLLASPTVLGFSFSDNKWMKFSVANVDDIEWNEVIWNTLILPPKIKDLIQALVVARRDNLKGATDDIVREKGKGLIVALHGPPGTGKTLTAQGISEVLRCPLYMITAGDFTISPQVFEDTLQQTMRICRSWSAIMLLREADVLLQKRDSRDVARNALVSIFLRHLEYFQGVMFLTTDRVELFDEAFQSRIQIAIKYENLDRQAKKTIFQLLLDRAKKYGKIAVQDFSS</sequence>
<accession>A0A166VFU6</accession>
<dbReference type="PANTHER" id="PTHR46411:SF1">
    <property type="entry name" value="FAMILY ATPASE, PUTATIVE (AFU_ORTHOLOGUE AFUA_7G05752)-RELATED"/>
    <property type="match status" value="1"/>
</dbReference>
<feature type="region of interest" description="Disordered" evidence="1">
    <location>
        <begin position="1"/>
        <end position="89"/>
    </location>
</feature>
<dbReference type="Pfam" id="PF00004">
    <property type="entry name" value="AAA"/>
    <property type="match status" value="1"/>
</dbReference>
<evidence type="ECO:0000313" key="3">
    <source>
        <dbReference type="EMBL" id="OAA33613.1"/>
    </source>
</evidence>
<name>A0A166VFU6_9HYPO</name>
<dbReference type="EMBL" id="AZGY01000001">
    <property type="protein sequence ID" value="OAA33613.1"/>
    <property type="molecule type" value="Genomic_DNA"/>
</dbReference>
<dbReference type="InterPro" id="IPR003959">
    <property type="entry name" value="ATPase_AAA_core"/>
</dbReference>
<evidence type="ECO:0000259" key="2">
    <source>
        <dbReference type="SMART" id="SM00382"/>
    </source>
</evidence>
<dbReference type="Proteomes" id="UP000078544">
    <property type="component" value="Unassembled WGS sequence"/>
</dbReference>
<evidence type="ECO:0000313" key="4">
    <source>
        <dbReference type="Proteomes" id="UP000078544"/>
    </source>
</evidence>